<dbReference type="EMBL" id="FN594967">
    <property type="protein sequence ID" value="CBI18090.3"/>
    <property type="molecule type" value="Genomic_DNA"/>
</dbReference>
<dbReference type="Proteomes" id="UP000009183">
    <property type="component" value="Chromosome 8"/>
</dbReference>
<protein>
    <submittedName>
        <fullName evidence="1">Uncharacterized protein</fullName>
    </submittedName>
</protein>
<dbReference type="PaxDb" id="29760-VIT_08s0058g00710.t01"/>
<evidence type="ECO:0000313" key="1">
    <source>
        <dbReference type="EMBL" id="CBI18090.3"/>
    </source>
</evidence>
<reference evidence="2" key="1">
    <citation type="journal article" date="2007" name="Nature">
        <title>The grapevine genome sequence suggests ancestral hexaploidization in major angiosperm phyla.</title>
        <authorList>
            <consortium name="The French-Italian Public Consortium for Grapevine Genome Characterization."/>
            <person name="Jaillon O."/>
            <person name="Aury J.-M."/>
            <person name="Noel B."/>
            <person name="Policriti A."/>
            <person name="Clepet C."/>
            <person name="Casagrande A."/>
            <person name="Choisne N."/>
            <person name="Aubourg S."/>
            <person name="Vitulo N."/>
            <person name="Jubin C."/>
            <person name="Vezzi A."/>
            <person name="Legeai F."/>
            <person name="Hugueney P."/>
            <person name="Dasilva C."/>
            <person name="Horner D."/>
            <person name="Mica E."/>
            <person name="Jublot D."/>
            <person name="Poulain J."/>
            <person name="Bruyere C."/>
            <person name="Billault A."/>
            <person name="Segurens B."/>
            <person name="Gouyvenoux M."/>
            <person name="Ugarte E."/>
            <person name="Cattonaro F."/>
            <person name="Anthouard V."/>
            <person name="Vico V."/>
            <person name="Del Fabbro C."/>
            <person name="Alaux M."/>
            <person name="Di Gaspero G."/>
            <person name="Dumas V."/>
            <person name="Felice N."/>
            <person name="Paillard S."/>
            <person name="Juman I."/>
            <person name="Moroldo M."/>
            <person name="Scalabrin S."/>
            <person name="Canaguier A."/>
            <person name="Le Clainche I."/>
            <person name="Malacrida G."/>
            <person name="Durand E."/>
            <person name="Pesole G."/>
            <person name="Laucou V."/>
            <person name="Chatelet P."/>
            <person name="Merdinoglu D."/>
            <person name="Delledonne M."/>
            <person name="Pezzotti M."/>
            <person name="Lecharny A."/>
            <person name="Scarpelli C."/>
            <person name="Artiguenave F."/>
            <person name="Pe M.E."/>
            <person name="Valle G."/>
            <person name="Morgante M."/>
            <person name="Caboche M."/>
            <person name="Adam-Blondon A.-F."/>
            <person name="Weissenbach J."/>
            <person name="Quetier F."/>
            <person name="Wincker P."/>
        </authorList>
    </citation>
    <scope>NUCLEOTIDE SEQUENCE [LARGE SCALE GENOMIC DNA]</scope>
    <source>
        <strain evidence="2">cv. Pinot noir / PN40024</strain>
    </source>
</reference>
<dbReference type="InParanoid" id="D7SR45"/>
<organism evidence="1 2">
    <name type="scientific">Vitis vinifera</name>
    <name type="common">Grape</name>
    <dbReference type="NCBI Taxonomy" id="29760"/>
    <lineage>
        <taxon>Eukaryota</taxon>
        <taxon>Viridiplantae</taxon>
        <taxon>Streptophyta</taxon>
        <taxon>Embryophyta</taxon>
        <taxon>Tracheophyta</taxon>
        <taxon>Spermatophyta</taxon>
        <taxon>Magnoliopsida</taxon>
        <taxon>eudicotyledons</taxon>
        <taxon>Gunneridae</taxon>
        <taxon>Pentapetalae</taxon>
        <taxon>rosids</taxon>
        <taxon>Vitales</taxon>
        <taxon>Vitaceae</taxon>
        <taxon>Viteae</taxon>
        <taxon>Vitis</taxon>
    </lineage>
</organism>
<evidence type="ECO:0000313" key="2">
    <source>
        <dbReference type="Proteomes" id="UP000009183"/>
    </source>
</evidence>
<dbReference type="AlphaFoldDB" id="D7SR45"/>
<proteinExistence type="predicted"/>
<dbReference type="STRING" id="29760.D7SR45"/>
<sequence>MQNRISIFIFHLNINNRDRDPIESLSIVCKLILNHFHLKAFPFIPVVQGVRSKGLCAILQVSEGLLLKPRLAVP</sequence>
<gene>
    <name evidence="1" type="ordered locus">VIT_08s0058g00710</name>
</gene>
<name>D7SR45_VITVI</name>
<accession>D7SR45</accession>
<keyword evidence="2" id="KW-1185">Reference proteome</keyword>
<dbReference type="HOGENOM" id="CLU_2692863_0_0_1"/>